<dbReference type="PROSITE" id="PS50943">
    <property type="entry name" value="HTH_CROC1"/>
    <property type="match status" value="1"/>
</dbReference>
<accession>A0A2K9NRL7</accession>
<dbReference type="AlphaFoldDB" id="A0A2K9NRL7"/>
<keyword evidence="2" id="KW-1185">Reference proteome</keyword>
<dbReference type="InterPro" id="IPR010982">
    <property type="entry name" value="Lambda_DNA-bd_dom_sf"/>
</dbReference>
<protein>
    <submittedName>
        <fullName evidence="1">Uncharacterized protein</fullName>
    </submittedName>
</protein>
<name>A0A2K9NRL7_BACTC</name>
<dbReference type="KEGG" id="bsto:C0V70_08470"/>
<evidence type="ECO:0000313" key="1">
    <source>
        <dbReference type="EMBL" id="AUN98141.1"/>
    </source>
</evidence>
<evidence type="ECO:0000313" key="2">
    <source>
        <dbReference type="Proteomes" id="UP000235584"/>
    </source>
</evidence>
<sequence length="104" mass="11811">MRSFKNIAALIRTKRINHPKSYSQSDLSLLLGYKNGQFISNVERGLCNVPLKMMKKISEVLDISAEEIKTAILKDHEETLTNYFNKATATKKAPSRDLENVEVL</sequence>
<dbReference type="EMBL" id="CP025704">
    <property type="protein sequence ID" value="AUN98141.1"/>
    <property type="molecule type" value="Genomic_DNA"/>
</dbReference>
<proteinExistence type="predicted"/>
<dbReference type="Pfam" id="PF01381">
    <property type="entry name" value="HTH_3"/>
    <property type="match status" value="1"/>
</dbReference>
<gene>
    <name evidence="1" type="ORF">C0V70_08470</name>
</gene>
<organism evidence="1 2">
    <name type="scientific">Bacteriovorax stolpii</name>
    <name type="common">Bdellovibrio stolpii</name>
    <dbReference type="NCBI Taxonomy" id="960"/>
    <lineage>
        <taxon>Bacteria</taxon>
        <taxon>Pseudomonadati</taxon>
        <taxon>Bdellovibrionota</taxon>
        <taxon>Bacteriovoracia</taxon>
        <taxon>Bacteriovoracales</taxon>
        <taxon>Bacteriovoracaceae</taxon>
        <taxon>Bacteriovorax</taxon>
    </lineage>
</organism>
<dbReference type="Gene3D" id="1.10.260.40">
    <property type="entry name" value="lambda repressor-like DNA-binding domains"/>
    <property type="match status" value="1"/>
</dbReference>
<dbReference type="InterPro" id="IPR001387">
    <property type="entry name" value="Cro/C1-type_HTH"/>
</dbReference>
<dbReference type="OrthoDB" id="5296175at2"/>
<dbReference type="Proteomes" id="UP000235584">
    <property type="component" value="Chromosome"/>
</dbReference>
<dbReference type="SUPFAM" id="SSF47413">
    <property type="entry name" value="lambda repressor-like DNA-binding domains"/>
    <property type="match status" value="1"/>
</dbReference>
<dbReference type="SMART" id="SM00530">
    <property type="entry name" value="HTH_XRE"/>
    <property type="match status" value="1"/>
</dbReference>
<reference evidence="1 2" key="1">
    <citation type="submission" date="2018-01" db="EMBL/GenBank/DDBJ databases">
        <title>Complete genome sequence of Bacteriovorax stolpii DSM12778.</title>
        <authorList>
            <person name="Tang B."/>
            <person name="Chang J."/>
        </authorList>
    </citation>
    <scope>NUCLEOTIDE SEQUENCE [LARGE SCALE GENOMIC DNA]</scope>
    <source>
        <strain evidence="1 2">DSM 12778</strain>
    </source>
</reference>
<dbReference type="CDD" id="cd00093">
    <property type="entry name" value="HTH_XRE"/>
    <property type="match status" value="1"/>
</dbReference>
<dbReference type="RefSeq" id="WP_102243432.1">
    <property type="nucleotide sequence ID" value="NZ_CP025704.1"/>
</dbReference>
<dbReference type="GO" id="GO:0003677">
    <property type="term" value="F:DNA binding"/>
    <property type="evidence" value="ECO:0007669"/>
    <property type="project" value="InterPro"/>
</dbReference>